<keyword evidence="5" id="KW-0378">Hydrolase</keyword>
<keyword evidence="3" id="KW-0645">Protease</keyword>
<keyword evidence="9 10" id="KW-0472">Membrane</keyword>
<evidence type="ECO:0000256" key="4">
    <source>
        <dbReference type="ARBA" id="ARBA00022692"/>
    </source>
</evidence>
<keyword evidence="4 10" id="KW-0812">Transmembrane</keyword>
<dbReference type="AlphaFoldDB" id="X1B788"/>
<dbReference type="SUPFAM" id="SSF50156">
    <property type="entry name" value="PDZ domain-like"/>
    <property type="match status" value="1"/>
</dbReference>
<dbReference type="EMBL" id="BART01017388">
    <property type="protein sequence ID" value="GAG77167.1"/>
    <property type="molecule type" value="Genomic_DNA"/>
</dbReference>
<keyword evidence="6" id="KW-0862">Zinc</keyword>
<keyword evidence="8" id="KW-0482">Metalloprotease</keyword>
<dbReference type="Gene3D" id="2.30.42.10">
    <property type="match status" value="1"/>
</dbReference>
<organism evidence="12">
    <name type="scientific">marine sediment metagenome</name>
    <dbReference type="NCBI Taxonomy" id="412755"/>
    <lineage>
        <taxon>unclassified sequences</taxon>
        <taxon>metagenomes</taxon>
        <taxon>ecological metagenomes</taxon>
    </lineage>
</organism>
<dbReference type="PANTHER" id="PTHR42837:SF2">
    <property type="entry name" value="MEMBRANE METALLOPROTEASE ARASP2, CHLOROPLASTIC-RELATED"/>
    <property type="match status" value="1"/>
</dbReference>
<feature type="domain" description="Peptidase M50" evidence="11">
    <location>
        <begin position="1"/>
        <end position="124"/>
    </location>
</feature>
<sequence length="182" mass="20583">ELGHFLLAKKNGVCVEKFSFGFGPRLWGKKIGNTEYLISAVPLGGYIRMAGDEPGKARKGAPWEYLSKTCGQRAQIVAFGPILNYLLAFFLFSFIFIIGAPTLTTKVGKLLDDYPAKEADIKEGDVILTVDAKKVEYWQDMAQIIHRKTEGQVVLDIKRGERVFKIKLRPKIEESKTWLRLF</sequence>
<dbReference type="InterPro" id="IPR008915">
    <property type="entry name" value="Peptidase_M50"/>
</dbReference>
<evidence type="ECO:0000259" key="11">
    <source>
        <dbReference type="Pfam" id="PF02163"/>
    </source>
</evidence>
<dbReference type="Pfam" id="PF02163">
    <property type="entry name" value="Peptidase_M50"/>
    <property type="match status" value="1"/>
</dbReference>
<feature type="non-terminal residue" evidence="12">
    <location>
        <position position="1"/>
    </location>
</feature>
<dbReference type="CDD" id="cd06163">
    <property type="entry name" value="S2P-M50_PDZ_RseP-like"/>
    <property type="match status" value="1"/>
</dbReference>
<evidence type="ECO:0000256" key="6">
    <source>
        <dbReference type="ARBA" id="ARBA00022833"/>
    </source>
</evidence>
<dbReference type="GO" id="GO:0004222">
    <property type="term" value="F:metalloendopeptidase activity"/>
    <property type="evidence" value="ECO:0007669"/>
    <property type="project" value="InterPro"/>
</dbReference>
<evidence type="ECO:0000256" key="8">
    <source>
        <dbReference type="ARBA" id="ARBA00023049"/>
    </source>
</evidence>
<gene>
    <name evidence="12" type="ORF">S01H4_33119</name>
</gene>
<keyword evidence="7 10" id="KW-1133">Transmembrane helix</keyword>
<comment type="caution">
    <text evidence="12">The sequence shown here is derived from an EMBL/GenBank/DDBJ whole genome shotgun (WGS) entry which is preliminary data.</text>
</comment>
<evidence type="ECO:0000256" key="7">
    <source>
        <dbReference type="ARBA" id="ARBA00022989"/>
    </source>
</evidence>
<feature type="transmembrane region" description="Helical" evidence="10">
    <location>
        <begin position="82"/>
        <end position="103"/>
    </location>
</feature>
<name>X1B788_9ZZZZ</name>
<dbReference type="GO" id="GO:0006508">
    <property type="term" value="P:proteolysis"/>
    <property type="evidence" value="ECO:0007669"/>
    <property type="project" value="UniProtKB-KW"/>
</dbReference>
<dbReference type="PANTHER" id="PTHR42837">
    <property type="entry name" value="REGULATOR OF SIGMA-E PROTEASE RSEP"/>
    <property type="match status" value="1"/>
</dbReference>
<dbReference type="InterPro" id="IPR004387">
    <property type="entry name" value="Pept_M50_Zn"/>
</dbReference>
<evidence type="ECO:0000256" key="5">
    <source>
        <dbReference type="ARBA" id="ARBA00022801"/>
    </source>
</evidence>
<accession>X1B788</accession>
<evidence type="ECO:0000256" key="1">
    <source>
        <dbReference type="ARBA" id="ARBA00001947"/>
    </source>
</evidence>
<comment type="subcellular location">
    <subcellularLocation>
        <location evidence="2">Membrane</location>
        <topology evidence="2">Multi-pass membrane protein</topology>
    </subcellularLocation>
</comment>
<dbReference type="GO" id="GO:0016020">
    <property type="term" value="C:membrane"/>
    <property type="evidence" value="ECO:0007669"/>
    <property type="project" value="UniProtKB-SubCell"/>
</dbReference>
<comment type="cofactor">
    <cofactor evidence="1">
        <name>Zn(2+)</name>
        <dbReference type="ChEBI" id="CHEBI:29105"/>
    </cofactor>
</comment>
<proteinExistence type="predicted"/>
<evidence type="ECO:0000313" key="12">
    <source>
        <dbReference type="EMBL" id="GAG77167.1"/>
    </source>
</evidence>
<evidence type="ECO:0000256" key="2">
    <source>
        <dbReference type="ARBA" id="ARBA00004141"/>
    </source>
</evidence>
<evidence type="ECO:0000256" key="9">
    <source>
        <dbReference type="ARBA" id="ARBA00023136"/>
    </source>
</evidence>
<dbReference type="InterPro" id="IPR036034">
    <property type="entry name" value="PDZ_sf"/>
</dbReference>
<protein>
    <recommendedName>
        <fullName evidence="11">Peptidase M50 domain-containing protein</fullName>
    </recommendedName>
</protein>
<evidence type="ECO:0000256" key="10">
    <source>
        <dbReference type="SAM" id="Phobius"/>
    </source>
</evidence>
<evidence type="ECO:0000256" key="3">
    <source>
        <dbReference type="ARBA" id="ARBA00022670"/>
    </source>
</evidence>
<reference evidence="12" key="1">
    <citation type="journal article" date="2014" name="Front. Microbiol.">
        <title>High frequency of phylogenetically diverse reductive dehalogenase-homologous genes in deep subseafloor sedimentary metagenomes.</title>
        <authorList>
            <person name="Kawai M."/>
            <person name="Futagami T."/>
            <person name="Toyoda A."/>
            <person name="Takaki Y."/>
            <person name="Nishi S."/>
            <person name="Hori S."/>
            <person name="Arai W."/>
            <person name="Tsubouchi T."/>
            <person name="Morono Y."/>
            <person name="Uchiyama I."/>
            <person name="Ito T."/>
            <person name="Fujiyama A."/>
            <person name="Inagaki F."/>
            <person name="Takami H."/>
        </authorList>
    </citation>
    <scope>NUCLEOTIDE SEQUENCE</scope>
    <source>
        <strain evidence="12">Expedition CK06-06</strain>
    </source>
</reference>